<evidence type="ECO:0000256" key="2">
    <source>
        <dbReference type="ARBA" id="ARBA00022723"/>
    </source>
</evidence>
<evidence type="ECO:0000313" key="10">
    <source>
        <dbReference type="EMBL" id="MFC5472957.1"/>
    </source>
</evidence>
<dbReference type="SUPFAM" id="SSF52743">
    <property type="entry name" value="Subtilisin-like"/>
    <property type="match status" value="1"/>
</dbReference>
<dbReference type="EMBL" id="JBHSMT010000008">
    <property type="protein sequence ID" value="MFC5472957.1"/>
    <property type="molecule type" value="Genomic_DNA"/>
</dbReference>
<keyword evidence="3 7" id="KW-0378">Hydrolase</keyword>
<dbReference type="Pfam" id="PF00082">
    <property type="entry name" value="Peptidase_S8"/>
    <property type="match status" value="1"/>
</dbReference>
<sequence>MKSKVSAGKFSIPQISALPLALSLAFGSLAAQAAVTDTWVPTKTQAFLHLVQANTRTGPQSATQAAAKMAVEVAKGEAVHVVLSLNLRNEEQLDQFLQELHEPGSASYGKFLTPEQFAEQYAPTEKQVAEVVAHLRKAGFVNINVAKNRQLVSADGTAATVETGFRTTLKSFVHEGRRVYANTAAAQVPPALGNIVGSVLGLQNVEINHTHHHLIAPVAEAEHEVGSTLEARMLAKAADPGKPVPHDPVEFSKLYNAGNTPTAAHTTVGIISAGSLDQTILDLGKFTSDNKLATVHTSVVHTGPANSDYSDTSGAVEWNLDSQSIVGAAGGAVKQLVFYVAPTLDNQAVTAAYNQAVIDNMARVINVSLGECEAAANGDGTQAADDKIFKQAVAQGQTFSISTGDAGPYNCSVTSDATNNQPGVPNKATYDVSEPASSPYVIAVGGTTLLTDAKGGYSGETVWNEGLDQTGDPAKPERLWATGGGFSQFEKTPAWQRKTTKKPTRGLPDIAFDAAGSSGAKIFITMKAKDGTTRSGYGVVGGTSLAAPIFSGIWARLQSAHGNQLAFPAAHFYQYLPHHPELVHDVTSGINGSGGYGYKAAKGWDAATGFGSLDISKLNTFIQKTRGFAHP</sequence>
<proteinExistence type="predicted"/>
<dbReference type="SMART" id="SM00944">
    <property type="entry name" value="Pro-kuma_activ"/>
    <property type="match status" value="1"/>
</dbReference>
<feature type="active site" description="Charge relay system" evidence="7">
    <location>
        <position position="544"/>
    </location>
</feature>
<organism evidence="10 11">
    <name type="scientific">Paraherbaspirillum soli</name>
    <dbReference type="NCBI Taxonomy" id="631222"/>
    <lineage>
        <taxon>Bacteria</taxon>
        <taxon>Pseudomonadati</taxon>
        <taxon>Pseudomonadota</taxon>
        <taxon>Betaproteobacteria</taxon>
        <taxon>Burkholderiales</taxon>
        <taxon>Oxalobacteraceae</taxon>
        <taxon>Paraherbaspirillum</taxon>
    </lineage>
</organism>
<accession>A0ABW0M7P5</accession>
<comment type="cofactor">
    <cofactor evidence="7">
        <name>Ca(2+)</name>
        <dbReference type="ChEBI" id="CHEBI:29108"/>
    </cofactor>
    <text evidence="7">Binds 1 Ca(2+) ion per subunit.</text>
</comment>
<feature type="binding site" evidence="7">
    <location>
        <position position="586"/>
    </location>
    <ligand>
        <name>Ca(2+)</name>
        <dbReference type="ChEBI" id="CHEBI:29108"/>
    </ligand>
</feature>
<reference evidence="11" key="1">
    <citation type="journal article" date="2019" name="Int. J. Syst. Evol. Microbiol.">
        <title>The Global Catalogue of Microorganisms (GCM) 10K type strain sequencing project: providing services to taxonomists for standard genome sequencing and annotation.</title>
        <authorList>
            <consortium name="The Broad Institute Genomics Platform"/>
            <consortium name="The Broad Institute Genome Sequencing Center for Infectious Disease"/>
            <person name="Wu L."/>
            <person name="Ma J."/>
        </authorList>
    </citation>
    <scope>NUCLEOTIDE SEQUENCE [LARGE SCALE GENOMIC DNA]</scope>
    <source>
        <strain evidence="11">JCM 17066</strain>
    </source>
</reference>
<dbReference type="PANTHER" id="PTHR14218">
    <property type="entry name" value="PROTEASE S8 TRIPEPTIDYL PEPTIDASE I CLN2"/>
    <property type="match status" value="1"/>
</dbReference>
<keyword evidence="6" id="KW-0865">Zymogen</keyword>
<protein>
    <submittedName>
        <fullName evidence="10">Protease pro-enzyme activation domain-containing protein</fullName>
    </submittedName>
</protein>
<dbReference type="InterPro" id="IPR000209">
    <property type="entry name" value="Peptidase_S8/S53_dom"/>
</dbReference>
<keyword evidence="4 7" id="KW-0720">Serine protease</keyword>
<evidence type="ECO:0000256" key="8">
    <source>
        <dbReference type="SAM" id="SignalP"/>
    </source>
</evidence>
<dbReference type="InterPro" id="IPR023828">
    <property type="entry name" value="Peptidase_S8_Ser-AS"/>
</dbReference>
<dbReference type="SUPFAM" id="SSF54897">
    <property type="entry name" value="Protease propeptides/inhibitors"/>
    <property type="match status" value="1"/>
</dbReference>
<feature type="binding site" evidence="7">
    <location>
        <position position="585"/>
    </location>
    <ligand>
        <name>Ca(2+)</name>
        <dbReference type="ChEBI" id="CHEBI:29108"/>
    </ligand>
</feature>
<dbReference type="CDD" id="cd11377">
    <property type="entry name" value="Pro-peptidase_S53"/>
    <property type="match status" value="1"/>
</dbReference>
<name>A0ABW0M7P5_9BURK</name>
<dbReference type="InterPro" id="IPR050819">
    <property type="entry name" value="Tripeptidyl-peptidase_I"/>
</dbReference>
<dbReference type="GO" id="GO:0008233">
    <property type="term" value="F:peptidase activity"/>
    <property type="evidence" value="ECO:0007669"/>
    <property type="project" value="UniProtKB-KW"/>
</dbReference>
<feature type="active site" description="Charge relay system" evidence="7">
    <location>
        <position position="317"/>
    </location>
</feature>
<evidence type="ECO:0000259" key="9">
    <source>
        <dbReference type="PROSITE" id="PS51695"/>
    </source>
</evidence>
<keyword evidence="2 7" id="KW-0479">Metal-binding</keyword>
<feature type="signal peptide" evidence="8">
    <location>
        <begin position="1"/>
        <end position="33"/>
    </location>
</feature>
<dbReference type="GO" id="GO:0006508">
    <property type="term" value="P:proteolysis"/>
    <property type="evidence" value="ECO:0007669"/>
    <property type="project" value="UniProtKB-KW"/>
</dbReference>
<keyword evidence="1 7" id="KW-0645">Protease</keyword>
<keyword evidence="5 7" id="KW-0106">Calcium</keyword>
<feature type="chain" id="PRO_5046753205" evidence="8">
    <location>
        <begin position="34"/>
        <end position="631"/>
    </location>
</feature>
<feature type="active site" description="Charge relay system" evidence="7">
    <location>
        <position position="321"/>
    </location>
</feature>
<dbReference type="InterPro" id="IPR036852">
    <property type="entry name" value="Peptidase_S8/S53_dom_sf"/>
</dbReference>
<dbReference type="InterPro" id="IPR030400">
    <property type="entry name" value="Sedolisin_dom"/>
</dbReference>
<evidence type="ECO:0000256" key="1">
    <source>
        <dbReference type="ARBA" id="ARBA00022670"/>
    </source>
</evidence>
<feature type="binding site" evidence="7">
    <location>
        <position position="603"/>
    </location>
    <ligand>
        <name>Ca(2+)</name>
        <dbReference type="ChEBI" id="CHEBI:29108"/>
    </ligand>
</feature>
<evidence type="ECO:0000256" key="3">
    <source>
        <dbReference type="ARBA" id="ARBA00022801"/>
    </source>
</evidence>
<feature type="binding site" evidence="7">
    <location>
        <position position="605"/>
    </location>
    <ligand>
        <name>Ca(2+)</name>
        <dbReference type="ChEBI" id="CHEBI:29108"/>
    </ligand>
</feature>
<evidence type="ECO:0000313" key="11">
    <source>
        <dbReference type="Proteomes" id="UP001596045"/>
    </source>
</evidence>
<dbReference type="CDD" id="cd04056">
    <property type="entry name" value="Peptidases_S53"/>
    <property type="match status" value="1"/>
</dbReference>
<dbReference type="Pfam" id="PF09286">
    <property type="entry name" value="Pro-kuma_activ"/>
    <property type="match status" value="1"/>
</dbReference>
<evidence type="ECO:0000256" key="7">
    <source>
        <dbReference type="PROSITE-ProRule" id="PRU01032"/>
    </source>
</evidence>
<evidence type="ECO:0000256" key="5">
    <source>
        <dbReference type="ARBA" id="ARBA00022837"/>
    </source>
</evidence>
<keyword evidence="11" id="KW-1185">Reference proteome</keyword>
<dbReference type="PANTHER" id="PTHR14218:SF15">
    <property type="entry name" value="TRIPEPTIDYL-PEPTIDASE 1"/>
    <property type="match status" value="1"/>
</dbReference>
<dbReference type="Gene3D" id="3.40.50.200">
    <property type="entry name" value="Peptidase S8/S53 domain"/>
    <property type="match status" value="1"/>
</dbReference>
<comment type="caution">
    <text evidence="10">The sequence shown here is derived from an EMBL/GenBank/DDBJ whole genome shotgun (WGS) entry which is preliminary data.</text>
</comment>
<dbReference type="RefSeq" id="WP_378994921.1">
    <property type="nucleotide sequence ID" value="NZ_JBHSMT010000008.1"/>
</dbReference>
<evidence type="ECO:0000256" key="6">
    <source>
        <dbReference type="ARBA" id="ARBA00023145"/>
    </source>
</evidence>
<feature type="domain" description="Peptidase S53" evidence="9">
    <location>
        <begin position="245"/>
        <end position="625"/>
    </location>
</feature>
<evidence type="ECO:0000256" key="4">
    <source>
        <dbReference type="ARBA" id="ARBA00022825"/>
    </source>
</evidence>
<gene>
    <name evidence="10" type="ORF">ACFPM8_03205</name>
</gene>
<dbReference type="PROSITE" id="PS00138">
    <property type="entry name" value="SUBTILASE_SER"/>
    <property type="match status" value="1"/>
</dbReference>
<dbReference type="InterPro" id="IPR015366">
    <property type="entry name" value="S53_propep"/>
</dbReference>
<dbReference type="PROSITE" id="PS51695">
    <property type="entry name" value="SEDOLISIN"/>
    <property type="match status" value="1"/>
</dbReference>
<keyword evidence="8" id="KW-0732">Signal</keyword>
<dbReference type="Proteomes" id="UP001596045">
    <property type="component" value="Unassembled WGS sequence"/>
</dbReference>